<dbReference type="STRING" id="1770053.SAMN05216551_10590"/>
<dbReference type="Gene3D" id="3.40.630.30">
    <property type="match status" value="1"/>
</dbReference>
<dbReference type="InterPro" id="IPR000182">
    <property type="entry name" value="GNAT_dom"/>
</dbReference>
<dbReference type="PROSITE" id="PS51186">
    <property type="entry name" value="GNAT"/>
    <property type="match status" value="1"/>
</dbReference>
<organism evidence="2 3">
    <name type="scientific">Chitinasiproducens palmae</name>
    <dbReference type="NCBI Taxonomy" id="1770053"/>
    <lineage>
        <taxon>Bacteria</taxon>
        <taxon>Pseudomonadati</taxon>
        <taxon>Pseudomonadota</taxon>
        <taxon>Betaproteobacteria</taxon>
        <taxon>Burkholderiales</taxon>
        <taxon>Burkholderiaceae</taxon>
        <taxon>Chitinasiproducens</taxon>
    </lineage>
</organism>
<dbReference type="PANTHER" id="PTHR43072:SF8">
    <property type="entry name" value="ACYLTRANSFERASE FABY-RELATED"/>
    <property type="match status" value="1"/>
</dbReference>
<accession>A0A1H2PP18</accession>
<dbReference type="InterPro" id="IPR016181">
    <property type="entry name" value="Acyl_CoA_acyltransferase"/>
</dbReference>
<protein>
    <submittedName>
        <fullName evidence="2">Phosphinothricin acetyltransferase</fullName>
    </submittedName>
</protein>
<gene>
    <name evidence="2" type="ORF">SAMN05216551_10590</name>
</gene>
<proteinExistence type="predicted"/>
<dbReference type="OrthoDB" id="5459937at2"/>
<dbReference type="SUPFAM" id="SSF55729">
    <property type="entry name" value="Acyl-CoA N-acyltransferases (Nat)"/>
    <property type="match status" value="1"/>
</dbReference>
<reference evidence="3" key="1">
    <citation type="submission" date="2016-09" db="EMBL/GenBank/DDBJ databases">
        <authorList>
            <person name="Varghese N."/>
            <person name="Submissions S."/>
        </authorList>
    </citation>
    <scope>NUCLEOTIDE SEQUENCE [LARGE SCALE GENOMIC DNA]</scope>
    <source>
        <strain evidence="3">JS23</strain>
    </source>
</reference>
<dbReference type="Pfam" id="PF00583">
    <property type="entry name" value="Acetyltransf_1"/>
    <property type="match status" value="1"/>
</dbReference>
<dbReference type="GO" id="GO:0016747">
    <property type="term" value="F:acyltransferase activity, transferring groups other than amino-acyl groups"/>
    <property type="evidence" value="ECO:0007669"/>
    <property type="project" value="InterPro"/>
</dbReference>
<dbReference type="CDD" id="cd04301">
    <property type="entry name" value="NAT_SF"/>
    <property type="match status" value="1"/>
</dbReference>
<keyword evidence="3" id="KW-1185">Reference proteome</keyword>
<evidence type="ECO:0000313" key="2">
    <source>
        <dbReference type="EMBL" id="SDV48437.1"/>
    </source>
</evidence>
<feature type="domain" description="N-acetyltransferase" evidence="1">
    <location>
        <begin position="1"/>
        <end position="155"/>
    </location>
</feature>
<dbReference type="EMBL" id="FNLO01000005">
    <property type="protein sequence ID" value="SDV48437.1"/>
    <property type="molecule type" value="Genomic_DNA"/>
</dbReference>
<keyword evidence="2" id="KW-0808">Transferase</keyword>
<dbReference type="AlphaFoldDB" id="A0A1H2PP18"/>
<sequence>MPSVQAIYAHYVERSPFTFEEQVPDLVEMRRRRAEVGAAGLPYLVAERDGMVVGYAYATRYRQRSAYRFTAEHSVYVAPERRAGGAGRALLVALLRACRERGVAQLIAVVGGGMRNPASLAVHRALGFEMVGTLSRVGYKFGEWLDTTLMQRSLDDLG</sequence>
<name>A0A1H2PP18_9BURK</name>
<evidence type="ECO:0000313" key="3">
    <source>
        <dbReference type="Proteomes" id="UP000243719"/>
    </source>
</evidence>
<dbReference type="PANTHER" id="PTHR43072">
    <property type="entry name" value="N-ACETYLTRANSFERASE"/>
    <property type="match status" value="1"/>
</dbReference>
<evidence type="ECO:0000259" key="1">
    <source>
        <dbReference type="PROSITE" id="PS51186"/>
    </source>
</evidence>
<dbReference type="Proteomes" id="UP000243719">
    <property type="component" value="Unassembled WGS sequence"/>
</dbReference>